<dbReference type="InterPro" id="IPR051044">
    <property type="entry name" value="MAG_DAG_Lipase"/>
</dbReference>
<sequence length="304" mass="33922">MSVAQSFVTSFDGTSLFVREYVPATSENKSLMLLHGATVHGGRLDPLARFFQERGYRVIVPDLRGHGRSDGCPMHVRIFDEYVEDIETIRAERLAGEEPSAILGVSMGGLIAVRHVQRFAGHFRSMGLVSPLLGLGFPLPSWLLAAGRVLSWIHPRTRFRSILKPEEVSKSPIPVAGEGADPLIHRSVTAGWYFAMRAALSDAWAERAHIHCPVTVVQAERDCVVDPEASRQWSSIFASLSSRRRVFRMLRGHCHDLLGEPNWTRAAKLFAGRMTRDLEREPNLVTQLQLPPQFNRPSDLARAA</sequence>
<accession>A0A517T4E1</accession>
<dbReference type="InterPro" id="IPR022742">
    <property type="entry name" value="Hydrolase_4"/>
</dbReference>
<dbReference type="GO" id="GO:0016787">
    <property type="term" value="F:hydrolase activity"/>
    <property type="evidence" value="ECO:0007669"/>
    <property type="project" value="UniProtKB-KW"/>
</dbReference>
<keyword evidence="2" id="KW-0378">Hydrolase</keyword>
<dbReference type="EC" id="3.1.1.-" evidence="2"/>
<dbReference type="InterPro" id="IPR000073">
    <property type="entry name" value="AB_hydrolase_1"/>
</dbReference>
<dbReference type="PANTHER" id="PTHR11614">
    <property type="entry name" value="PHOSPHOLIPASE-RELATED"/>
    <property type="match status" value="1"/>
</dbReference>
<dbReference type="KEGG" id="chya:V22_04650"/>
<gene>
    <name evidence="2" type="primary">ytpA</name>
    <name evidence="2" type="ORF">V22_04650</name>
</gene>
<dbReference type="InterPro" id="IPR029058">
    <property type="entry name" value="AB_hydrolase_fold"/>
</dbReference>
<dbReference type="SUPFAM" id="SSF53474">
    <property type="entry name" value="alpha/beta-Hydrolases"/>
    <property type="match status" value="1"/>
</dbReference>
<dbReference type="AlphaFoldDB" id="A0A517T4E1"/>
<evidence type="ECO:0000313" key="2">
    <source>
        <dbReference type="EMBL" id="QDT63246.1"/>
    </source>
</evidence>
<dbReference type="RefSeq" id="WP_145259416.1">
    <property type="nucleotide sequence ID" value="NZ_CP036316.1"/>
</dbReference>
<reference evidence="2 3" key="1">
    <citation type="submission" date="2019-02" db="EMBL/GenBank/DDBJ databases">
        <title>Deep-cultivation of Planctomycetes and their phenomic and genomic characterization uncovers novel biology.</title>
        <authorList>
            <person name="Wiegand S."/>
            <person name="Jogler M."/>
            <person name="Boedeker C."/>
            <person name="Pinto D."/>
            <person name="Vollmers J."/>
            <person name="Rivas-Marin E."/>
            <person name="Kohn T."/>
            <person name="Peeters S.H."/>
            <person name="Heuer A."/>
            <person name="Rast P."/>
            <person name="Oberbeckmann S."/>
            <person name="Bunk B."/>
            <person name="Jeske O."/>
            <person name="Meyerdierks A."/>
            <person name="Storesund J.E."/>
            <person name="Kallscheuer N."/>
            <person name="Luecker S."/>
            <person name="Lage O.M."/>
            <person name="Pohl T."/>
            <person name="Merkel B.J."/>
            <person name="Hornburger P."/>
            <person name="Mueller R.-W."/>
            <person name="Bruemmer F."/>
            <person name="Labrenz M."/>
            <person name="Spormann A.M."/>
            <person name="Op den Camp H."/>
            <person name="Overmann J."/>
            <person name="Amann R."/>
            <person name="Jetten M.S.M."/>
            <person name="Mascher T."/>
            <person name="Medema M.H."/>
            <person name="Devos D.P."/>
            <person name="Kaster A.-K."/>
            <person name="Ovreas L."/>
            <person name="Rohde M."/>
            <person name="Galperin M.Y."/>
            <person name="Jogler C."/>
        </authorList>
    </citation>
    <scope>NUCLEOTIDE SEQUENCE [LARGE SCALE GENOMIC DNA]</scope>
    <source>
        <strain evidence="2 3">V22</strain>
    </source>
</reference>
<protein>
    <submittedName>
        <fullName evidence="2">Phospholipase YtpA</fullName>
        <ecNumber evidence="2">3.1.1.-</ecNumber>
    </submittedName>
</protein>
<evidence type="ECO:0000313" key="3">
    <source>
        <dbReference type="Proteomes" id="UP000319976"/>
    </source>
</evidence>
<dbReference type="EMBL" id="CP036316">
    <property type="protein sequence ID" value="QDT63246.1"/>
    <property type="molecule type" value="Genomic_DNA"/>
</dbReference>
<dbReference type="Proteomes" id="UP000319976">
    <property type="component" value="Chromosome"/>
</dbReference>
<evidence type="ECO:0000259" key="1">
    <source>
        <dbReference type="Pfam" id="PF12146"/>
    </source>
</evidence>
<keyword evidence="3" id="KW-1185">Reference proteome</keyword>
<dbReference type="PRINTS" id="PR00111">
    <property type="entry name" value="ABHYDROLASE"/>
</dbReference>
<organism evidence="2 3">
    <name type="scientific">Calycomorphotria hydatis</name>
    <dbReference type="NCBI Taxonomy" id="2528027"/>
    <lineage>
        <taxon>Bacteria</taxon>
        <taxon>Pseudomonadati</taxon>
        <taxon>Planctomycetota</taxon>
        <taxon>Planctomycetia</taxon>
        <taxon>Planctomycetales</taxon>
        <taxon>Planctomycetaceae</taxon>
        <taxon>Calycomorphotria</taxon>
    </lineage>
</organism>
<proteinExistence type="predicted"/>
<dbReference type="OrthoDB" id="9806902at2"/>
<name>A0A517T4E1_9PLAN</name>
<dbReference type="Gene3D" id="3.40.50.1820">
    <property type="entry name" value="alpha/beta hydrolase"/>
    <property type="match status" value="1"/>
</dbReference>
<dbReference type="Pfam" id="PF12146">
    <property type="entry name" value="Hydrolase_4"/>
    <property type="match status" value="1"/>
</dbReference>
<feature type="domain" description="Serine aminopeptidase S33" evidence="1">
    <location>
        <begin position="28"/>
        <end position="262"/>
    </location>
</feature>